<dbReference type="AlphaFoldDB" id="A0AAW1DI58"/>
<accession>A0AAW1DI58</accession>
<keyword evidence="2" id="KW-1185">Reference proteome</keyword>
<protein>
    <submittedName>
        <fullName evidence="1">Uncharacterized protein</fullName>
    </submittedName>
</protein>
<evidence type="ECO:0000313" key="1">
    <source>
        <dbReference type="EMBL" id="KAK9510092.1"/>
    </source>
</evidence>
<dbReference type="EMBL" id="JAPXFL010000002">
    <property type="protein sequence ID" value="KAK9510092.1"/>
    <property type="molecule type" value="Genomic_DNA"/>
</dbReference>
<organism evidence="1 2">
    <name type="scientific">Rhynocoris fuscipes</name>
    <dbReference type="NCBI Taxonomy" id="488301"/>
    <lineage>
        <taxon>Eukaryota</taxon>
        <taxon>Metazoa</taxon>
        <taxon>Ecdysozoa</taxon>
        <taxon>Arthropoda</taxon>
        <taxon>Hexapoda</taxon>
        <taxon>Insecta</taxon>
        <taxon>Pterygota</taxon>
        <taxon>Neoptera</taxon>
        <taxon>Paraneoptera</taxon>
        <taxon>Hemiptera</taxon>
        <taxon>Heteroptera</taxon>
        <taxon>Panheteroptera</taxon>
        <taxon>Cimicomorpha</taxon>
        <taxon>Reduviidae</taxon>
        <taxon>Harpactorinae</taxon>
        <taxon>Harpactorini</taxon>
        <taxon>Rhynocoris</taxon>
    </lineage>
</organism>
<reference evidence="1 2" key="1">
    <citation type="submission" date="2022-12" db="EMBL/GenBank/DDBJ databases">
        <title>Chromosome-level genome assembly of true bugs.</title>
        <authorList>
            <person name="Ma L."/>
            <person name="Li H."/>
        </authorList>
    </citation>
    <scope>NUCLEOTIDE SEQUENCE [LARGE SCALE GENOMIC DNA]</scope>
    <source>
        <strain evidence="1">Lab_2022b</strain>
    </source>
</reference>
<sequence length="118" mass="13554">MEHLQAKRISCFEQVFCIKTDGTARFADIVAFMPNSSKAFVIDPTVRFDSNDSNLAEDVNNEMNCIYKKCMSDFTVVGVWFEAFLTQSHLRDMCWEAKEYSIMAEFLFILDSLGIINP</sequence>
<name>A0AAW1DI58_9HEMI</name>
<gene>
    <name evidence="1" type="ORF">O3M35_004949</name>
</gene>
<proteinExistence type="predicted"/>
<evidence type="ECO:0000313" key="2">
    <source>
        <dbReference type="Proteomes" id="UP001461498"/>
    </source>
</evidence>
<dbReference type="Proteomes" id="UP001461498">
    <property type="component" value="Unassembled WGS sequence"/>
</dbReference>
<comment type="caution">
    <text evidence="1">The sequence shown here is derived from an EMBL/GenBank/DDBJ whole genome shotgun (WGS) entry which is preliminary data.</text>
</comment>